<keyword evidence="4" id="KW-0808">Transferase</keyword>
<dbReference type="InterPro" id="IPR023346">
    <property type="entry name" value="Lysozyme-like_dom_sf"/>
</dbReference>
<dbReference type="InterPro" id="IPR001460">
    <property type="entry name" value="PCN-bd_Tpept"/>
</dbReference>
<dbReference type="NCBIfam" id="TIGR02074">
    <property type="entry name" value="PBP_1a_fam"/>
    <property type="match status" value="1"/>
</dbReference>
<dbReference type="Pfam" id="PF00905">
    <property type="entry name" value="Transpeptidase"/>
    <property type="match status" value="1"/>
</dbReference>
<evidence type="ECO:0000256" key="2">
    <source>
        <dbReference type="ARBA" id="ARBA00022670"/>
    </source>
</evidence>
<keyword evidence="3" id="KW-0328">Glycosyltransferase</keyword>
<reference evidence="13 14" key="1">
    <citation type="submission" date="2021-03" db="EMBL/GenBank/DDBJ databases">
        <title>Enterococcal diversity collection.</title>
        <authorList>
            <person name="Gilmore M.S."/>
            <person name="Schwartzman J."/>
            <person name="Van Tyne D."/>
            <person name="Martin M."/>
            <person name="Earl A.M."/>
            <person name="Manson A.L."/>
            <person name="Straub T."/>
            <person name="Salamzade R."/>
            <person name="Saavedra J."/>
            <person name="Lebreton F."/>
            <person name="Prichula J."/>
            <person name="Schaufler K."/>
            <person name="Gaca A."/>
            <person name="Sgardioli B."/>
            <person name="Wagenaar J."/>
            <person name="Strong T."/>
        </authorList>
    </citation>
    <scope>NUCLEOTIDE SEQUENCE [LARGE SCALE GENOMIC DNA]</scope>
    <source>
        <strain evidence="13 14">DIV0080</strain>
    </source>
</reference>
<keyword evidence="14" id="KW-1185">Reference proteome</keyword>
<feature type="compositionally biased region" description="Low complexity" evidence="9">
    <location>
        <begin position="659"/>
        <end position="676"/>
    </location>
</feature>
<dbReference type="Gene3D" id="1.10.3810.10">
    <property type="entry name" value="Biosynthetic peptidoglycan transglycosylase-like"/>
    <property type="match status" value="1"/>
</dbReference>
<proteinExistence type="predicted"/>
<accession>A0ABS3HVC0</accession>
<organism evidence="13 14">
    <name type="scientific">Candidatus Vagococcus giribetii</name>
    <dbReference type="NCBI Taxonomy" id="2230876"/>
    <lineage>
        <taxon>Bacteria</taxon>
        <taxon>Bacillati</taxon>
        <taxon>Bacillota</taxon>
        <taxon>Bacilli</taxon>
        <taxon>Lactobacillales</taxon>
        <taxon>Enterococcaceae</taxon>
        <taxon>Vagococcus</taxon>
    </lineage>
</organism>
<feature type="domain" description="Penicillin-binding protein transpeptidase" evidence="11">
    <location>
        <begin position="343"/>
        <end position="618"/>
    </location>
</feature>
<protein>
    <submittedName>
        <fullName evidence="13">PBP1A family penicillin-binding protein</fullName>
    </submittedName>
</protein>
<dbReference type="InterPro" id="IPR050396">
    <property type="entry name" value="Glycosyltr_51/Transpeptidase"/>
</dbReference>
<comment type="caution">
    <text evidence="13">The sequence shown here is derived from an EMBL/GenBank/DDBJ whole genome shotgun (WGS) entry which is preliminary data.</text>
</comment>
<keyword evidence="2" id="KW-0645">Protease</keyword>
<dbReference type="PANTHER" id="PTHR32282:SF29">
    <property type="entry name" value="PENICILLIN-BINDING PROTEIN 1A"/>
    <property type="match status" value="1"/>
</dbReference>
<keyword evidence="10" id="KW-0812">Transmembrane</keyword>
<evidence type="ECO:0000256" key="4">
    <source>
        <dbReference type="ARBA" id="ARBA00022679"/>
    </source>
</evidence>
<feature type="compositionally biased region" description="Gly residues" evidence="9">
    <location>
        <begin position="731"/>
        <end position="742"/>
    </location>
</feature>
<dbReference type="SUPFAM" id="SSF56601">
    <property type="entry name" value="beta-lactamase/transpeptidase-like"/>
    <property type="match status" value="1"/>
</dbReference>
<keyword evidence="1" id="KW-0121">Carboxypeptidase</keyword>
<evidence type="ECO:0000313" key="14">
    <source>
        <dbReference type="Proteomes" id="UP000664857"/>
    </source>
</evidence>
<feature type="transmembrane region" description="Helical" evidence="10">
    <location>
        <begin position="20"/>
        <end position="46"/>
    </location>
</feature>
<dbReference type="InterPro" id="IPR036950">
    <property type="entry name" value="PBP_transglycosylase"/>
</dbReference>
<evidence type="ECO:0000256" key="6">
    <source>
        <dbReference type="ARBA" id="ARBA00023268"/>
    </source>
</evidence>
<evidence type="ECO:0000259" key="11">
    <source>
        <dbReference type="Pfam" id="PF00905"/>
    </source>
</evidence>
<evidence type="ECO:0000256" key="8">
    <source>
        <dbReference type="ARBA" id="ARBA00049902"/>
    </source>
</evidence>
<keyword evidence="10" id="KW-0472">Membrane</keyword>
<comment type="catalytic activity">
    <reaction evidence="8">
        <text>[GlcNAc-(1-&gt;4)-Mur2Ac(oyl-L-Ala-gamma-D-Glu-L-Lys-D-Ala-D-Ala)](n)-di-trans,octa-cis-undecaprenyl diphosphate + beta-D-GlcNAc-(1-&gt;4)-Mur2Ac(oyl-L-Ala-gamma-D-Glu-L-Lys-D-Ala-D-Ala)-di-trans,octa-cis-undecaprenyl diphosphate = [GlcNAc-(1-&gt;4)-Mur2Ac(oyl-L-Ala-gamma-D-Glu-L-Lys-D-Ala-D-Ala)](n+1)-di-trans,octa-cis-undecaprenyl diphosphate + di-trans,octa-cis-undecaprenyl diphosphate + H(+)</text>
        <dbReference type="Rhea" id="RHEA:23708"/>
        <dbReference type="Rhea" id="RHEA-COMP:9602"/>
        <dbReference type="Rhea" id="RHEA-COMP:9603"/>
        <dbReference type="ChEBI" id="CHEBI:15378"/>
        <dbReference type="ChEBI" id="CHEBI:58405"/>
        <dbReference type="ChEBI" id="CHEBI:60033"/>
        <dbReference type="ChEBI" id="CHEBI:78435"/>
        <dbReference type="EC" id="2.4.99.28"/>
    </reaction>
</comment>
<dbReference type="Gene3D" id="3.40.710.10">
    <property type="entry name" value="DD-peptidase/beta-lactamase superfamily"/>
    <property type="match status" value="1"/>
</dbReference>
<dbReference type="Pfam" id="PF00912">
    <property type="entry name" value="Transgly"/>
    <property type="match status" value="1"/>
</dbReference>
<dbReference type="InterPro" id="IPR012338">
    <property type="entry name" value="Beta-lactam/transpept-like"/>
</dbReference>
<gene>
    <name evidence="13" type="ORF">DOK76_11515</name>
</gene>
<dbReference type="Proteomes" id="UP000664857">
    <property type="component" value="Unassembled WGS sequence"/>
</dbReference>
<evidence type="ECO:0000256" key="1">
    <source>
        <dbReference type="ARBA" id="ARBA00022645"/>
    </source>
</evidence>
<comment type="catalytic activity">
    <reaction evidence="7">
        <text>Preferential cleavage: (Ac)2-L-Lys-D-Ala-|-D-Ala. Also transpeptidation of peptidyl-alanyl moieties that are N-acyl substituents of D-alanine.</text>
        <dbReference type="EC" id="3.4.16.4"/>
    </reaction>
</comment>
<dbReference type="RefSeq" id="WP_206967917.1">
    <property type="nucleotide sequence ID" value="NZ_JAFLVX010000032.1"/>
</dbReference>
<feature type="domain" description="Glycosyl transferase family 51" evidence="12">
    <location>
        <begin position="71"/>
        <end position="246"/>
    </location>
</feature>
<evidence type="ECO:0000313" key="13">
    <source>
        <dbReference type="EMBL" id="MBO0477704.1"/>
    </source>
</evidence>
<dbReference type="EMBL" id="JAFLVX010000032">
    <property type="protein sequence ID" value="MBO0477704.1"/>
    <property type="molecule type" value="Genomic_DNA"/>
</dbReference>
<evidence type="ECO:0000256" key="5">
    <source>
        <dbReference type="ARBA" id="ARBA00022801"/>
    </source>
</evidence>
<dbReference type="PANTHER" id="PTHR32282">
    <property type="entry name" value="BINDING PROTEIN TRANSPEPTIDASE, PUTATIVE-RELATED"/>
    <property type="match status" value="1"/>
</dbReference>
<evidence type="ECO:0000256" key="10">
    <source>
        <dbReference type="SAM" id="Phobius"/>
    </source>
</evidence>
<feature type="region of interest" description="Disordered" evidence="9">
    <location>
        <begin position="656"/>
        <end position="742"/>
    </location>
</feature>
<keyword evidence="5" id="KW-0378">Hydrolase</keyword>
<evidence type="ECO:0000256" key="7">
    <source>
        <dbReference type="ARBA" id="ARBA00034000"/>
    </source>
</evidence>
<dbReference type="InterPro" id="IPR001264">
    <property type="entry name" value="Glyco_trans_51"/>
</dbReference>
<evidence type="ECO:0000256" key="9">
    <source>
        <dbReference type="SAM" id="MobiDB-lite"/>
    </source>
</evidence>
<dbReference type="SUPFAM" id="SSF53955">
    <property type="entry name" value="Lysozyme-like"/>
    <property type="match status" value="1"/>
</dbReference>
<sequence>MINEPTGQPPRRKRRKGKGLLITLIVILSLICIPLVIGGATFFYYVKDAPELDFAKLEDTLSSTLYDSKGNPFLTLGEKKRETIEPNEIPPTLKDAIISIEDKRFEKHMGIDPIRIAGAAVSNLKGNSRQGGSTLTQQLIKLSYFSHKQEDQTLKRKAQEAWLSVELEKKKSKDEILTYYINRVFMSNGVYGMKTAAETFYGKDFNELSLAQYALLAGMPQSPMDYDPYVHPDYAKKRRDMVLKEMLKDKKISEKEYNEAVAEPIDAGLVPLKEDSTIQRVTDNYYNEVIAEVQKKTKKNIYTDGLDVYTNIDLEAQTYLYNLVNNENSSIDFPDDDMQVAGTLIDVKTGQVKAQIGGRKMKEESQRSLNRAVTNQRDFGSTVKPLVAYGPTIENLNYGSGEIYIDEPYNYKSNGKPVYNYDKAYRGRLTMRESLVDSRNIPALKALEEVGTDKSQEFIKKLGFDNDVYESTAITMQGSANQLSAAYAAFANGGVYYEPSYVNKIVYSDGTEEKFEPKGNRAMKESTAYIMTDMLKDVIKRGTAVDAQIPTVIQAGKTGTSNYADDALDKVKGEGVPDITFAGYTPKYSFAVWTGYDDYFTPIPYYSQHLAMDIYRNYMTFLYQNLEATDWSQPEDVVRVGSEVYLKDFVGNQSKNTYSTLSTSSSSTESSSSTSKSSEKKEESSEVAPPSSEVVPPSSEVVPPSSETPPSSDVTPPTSEVQPPTSSSEAPGGGDGGDGGNS</sequence>
<keyword evidence="6" id="KW-0511">Multifunctional enzyme</keyword>
<feature type="compositionally biased region" description="Low complexity" evidence="9">
    <location>
        <begin position="686"/>
        <end position="721"/>
    </location>
</feature>
<evidence type="ECO:0000256" key="3">
    <source>
        <dbReference type="ARBA" id="ARBA00022676"/>
    </source>
</evidence>
<evidence type="ECO:0000259" key="12">
    <source>
        <dbReference type="Pfam" id="PF00912"/>
    </source>
</evidence>
<name>A0ABS3HVC0_9ENTE</name>
<keyword evidence="10" id="KW-1133">Transmembrane helix</keyword>